<organism evidence="2">
    <name type="scientific">Neisseria gonorrhoeae</name>
    <dbReference type="NCBI Taxonomy" id="485"/>
    <lineage>
        <taxon>Bacteria</taxon>
        <taxon>Pseudomonadati</taxon>
        <taxon>Pseudomonadota</taxon>
        <taxon>Betaproteobacteria</taxon>
        <taxon>Neisseriales</taxon>
        <taxon>Neisseriaceae</taxon>
        <taxon>Neisseria</taxon>
    </lineage>
</organism>
<feature type="compositionally biased region" description="Basic and acidic residues" evidence="1">
    <location>
        <begin position="115"/>
        <end position="125"/>
    </location>
</feature>
<feature type="compositionally biased region" description="Basic and acidic residues" evidence="1">
    <location>
        <begin position="94"/>
        <end position="106"/>
    </location>
</feature>
<protein>
    <submittedName>
        <fullName evidence="2">Uncharacterized protein</fullName>
    </submittedName>
</protein>
<feature type="region of interest" description="Disordered" evidence="1">
    <location>
        <begin position="47"/>
        <end position="125"/>
    </location>
</feature>
<evidence type="ECO:0000313" key="2">
    <source>
        <dbReference type="EMBL" id="SUA23807.1"/>
    </source>
</evidence>
<feature type="compositionally biased region" description="Basic residues" evidence="1">
    <location>
        <begin position="72"/>
        <end position="93"/>
    </location>
</feature>
<reference evidence="2" key="1">
    <citation type="submission" date="2018-06" db="EMBL/GenBank/DDBJ databases">
        <authorList>
            <consortium name="Pathogen Informatics"/>
            <person name="Doyle S."/>
        </authorList>
    </citation>
    <scope>NUCLEOTIDE SEQUENCE [LARGE SCALE GENOMIC DNA]</scope>
    <source>
        <strain evidence="2">NCTC11421</strain>
    </source>
</reference>
<evidence type="ECO:0000256" key="1">
    <source>
        <dbReference type="SAM" id="MobiDB-lite"/>
    </source>
</evidence>
<accession>A0A378VX97</accession>
<dbReference type="EMBL" id="UGRI01000001">
    <property type="protein sequence ID" value="SUA23807.1"/>
    <property type="molecule type" value="Genomic_DNA"/>
</dbReference>
<sequence length="125" mass="13916">MNFALSVITFTLASFLPVRLPEPPSLLGKTAAATAIRMCRNSFIPTRAKSSTCGRSKPNRRSSPNLPSIRMRTVRRKTKRISPRKTGSLRKKEKIAETERQNKEETAGFQNEPEGGGKLKCEKQG</sequence>
<name>A0A378VX97_NEIGO</name>
<proteinExistence type="predicted"/>
<dbReference type="AlphaFoldDB" id="A0A378VX97"/>
<gene>
    <name evidence="2" type="ORF">NCTC11421_01797</name>
</gene>